<evidence type="ECO:0000313" key="3">
    <source>
        <dbReference type="Proteomes" id="UP000527355"/>
    </source>
</evidence>
<dbReference type="EMBL" id="JABWUV010000003">
    <property type="protein sequence ID" value="KAF6369052.1"/>
    <property type="molecule type" value="Genomic_DNA"/>
</dbReference>
<feature type="transmembrane region" description="Helical" evidence="1">
    <location>
        <begin position="13"/>
        <end position="34"/>
    </location>
</feature>
<organism evidence="2 3">
    <name type="scientific">Myotis myotis</name>
    <name type="common">Greater mouse-eared bat</name>
    <name type="synonym">Vespertilio myotis</name>
    <dbReference type="NCBI Taxonomy" id="51298"/>
    <lineage>
        <taxon>Eukaryota</taxon>
        <taxon>Metazoa</taxon>
        <taxon>Chordata</taxon>
        <taxon>Craniata</taxon>
        <taxon>Vertebrata</taxon>
        <taxon>Euteleostomi</taxon>
        <taxon>Mammalia</taxon>
        <taxon>Eutheria</taxon>
        <taxon>Laurasiatheria</taxon>
        <taxon>Chiroptera</taxon>
        <taxon>Yangochiroptera</taxon>
        <taxon>Vespertilionidae</taxon>
        <taxon>Myotis</taxon>
    </lineage>
</organism>
<keyword evidence="1" id="KW-1133">Transmembrane helix</keyword>
<keyword evidence="1" id="KW-0812">Transmembrane</keyword>
<name>A0A7J7Z4B8_MYOMY</name>
<reference evidence="2 3" key="1">
    <citation type="journal article" date="2020" name="Nature">
        <title>Six reference-quality genomes reveal evolution of bat adaptations.</title>
        <authorList>
            <person name="Jebb D."/>
            <person name="Huang Z."/>
            <person name="Pippel M."/>
            <person name="Hughes G.M."/>
            <person name="Lavrichenko K."/>
            <person name="Devanna P."/>
            <person name="Winkler S."/>
            <person name="Jermiin L.S."/>
            <person name="Skirmuntt E.C."/>
            <person name="Katzourakis A."/>
            <person name="Burkitt-Gray L."/>
            <person name="Ray D.A."/>
            <person name="Sullivan K.A.M."/>
            <person name="Roscito J.G."/>
            <person name="Kirilenko B.M."/>
            <person name="Davalos L.M."/>
            <person name="Corthals A.P."/>
            <person name="Power M.L."/>
            <person name="Jones G."/>
            <person name="Ransome R.D."/>
            <person name="Dechmann D.K.N."/>
            <person name="Locatelli A.G."/>
            <person name="Puechmaille S.J."/>
            <person name="Fedrigo O."/>
            <person name="Jarvis E.D."/>
            <person name="Hiller M."/>
            <person name="Vernes S.C."/>
            <person name="Myers E.W."/>
            <person name="Teeling E.C."/>
        </authorList>
    </citation>
    <scope>NUCLEOTIDE SEQUENCE [LARGE SCALE GENOMIC DNA]</scope>
    <source>
        <strain evidence="2">MMyoMyo1</strain>
        <tissue evidence="2">Flight muscle</tissue>
    </source>
</reference>
<dbReference type="Proteomes" id="UP000527355">
    <property type="component" value="Unassembled WGS sequence"/>
</dbReference>
<sequence>MGPFTLSRVFPCLVFNLLVLVISHETITLIPFFQNIHNIVFTKTIRIEDILFKENVFLFYLVPLLSPLFLTQYTYIHIHKTSSPHSHTLSKELPWAFFYGSLSVEFQLMNSKKMSLRRKWLQN</sequence>
<protein>
    <submittedName>
        <fullName evidence="2">Uncharacterized protein</fullName>
    </submittedName>
</protein>
<evidence type="ECO:0000256" key="1">
    <source>
        <dbReference type="SAM" id="Phobius"/>
    </source>
</evidence>
<accession>A0A7J7Z4B8</accession>
<feature type="transmembrane region" description="Helical" evidence="1">
    <location>
        <begin position="93"/>
        <end position="109"/>
    </location>
</feature>
<keyword evidence="3" id="KW-1185">Reference proteome</keyword>
<comment type="caution">
    <text evidence="2">The sequence shown here is derived from an EMBL/GenBank/DDBJ whole genome shotgun (WGS) entry which is preliminary data.</text>
</comment>
<feature type="transmembrane region" description="Helical" evidence="1">
    <location>
        <begin position="55"/>
        <end position="73"/>
    </location>
</feature>
<evidence type="ECO:0000313" key="2">
    <source>
        <dbReference type="EMBL" id="KAF6369052.1"/>
    </source>
</evidence>
<gene>
    <name evidence="2" type="ORF">mMyoMyo1_010457</name>
</gene>
<dbReference type="AlphaFoldDB" id="A0A7J7Z4B8"/>
<keyword evidence="1" id="KW-0472">Membrane</keyword>
<proteinExistence type="predicted"/>